<sequence length="347" mass="38684">MKQRQTLQLVTLALCAFTAHADEVLLKNGDKITGEVLSKSGSVLEMKTDYAEKVVIKWDAVETLNSSKPMLVTLKNKQEFTGLAGNSENNSMTLKTDGVYQSQPIPLTEIKEINKKFFSGMANVGGGLSAGNTTRQSYHGDATVTVRGRDDRVVLGGLYNYADNEDQVTKKNSLNARNWQVFGNYAHFFSDKWYGYANALLTNDRLQDIKLRSAFGVGAGYQFFTSDDLNLSLEAGPAYVNVDFYDQSLVCTQIPKSLCALKDQSGIAGRWAVNYDQFVFNRAVQLFHNHEGLVDGSLFVRSRTGFRVPIWNGIQFTNEVQVDYFSKPAPGRESVDTRYLFSVGYGW</sequence>
<dbReference type="OrthoDB" id="9806250at2"/>
<proteinExistence type="predicted"/>
<dbReference type="Pfam" id="PF04338">
    <property type="entry name" value="DUF481"/>
    <property type="match status" value="1"/>
</dbReference>
<evidence type="ECO:0000313" key="2">
    <source>
        <dbReference type="EMBL" id="SJM92603.1"/>
    </source>
</evidence>
<dbReference type="InterPro" id="IPR007433">
    <property type="entry name" value="DUF481"/>
</dbReference>
<keyword evidence="1" id="KW-0732">Signal</keyword>
<dbReference type="AlphaFoldDB" id="A0A1R4H8P2"/>
<evidence type="ECO:0008006" key="4">
    <source>
        <dbReference type="Google" id="ProtNLM"/>
    </source>
</evidence>
<name>A0A1R4H8P2_9GAMM</name>
<dbReference type="RefSeq" id="WP_087143466.1">
    <property type="nucleotide sequence ID" value="NZ_FUKI01000105.1"/>
</dbReference>
<gene>
    <name evidence="2" type="ORF">CRENPOLYSF1_300047</name>
</gene>
<evidence type="ECO:0000256" key="1">
    <source>
        <dbReference type="SAM" id="SignalP"/>
    </source>
</evidence>
<protein>
    <recommendedName>
        <fullName evidence="4">DUF481 domain-containing protein</fullName>
    </recommendedName>
</protein>
<organism evidence="2 3">
    <name type="scientific">Crenothrix polyspora</name>
    <dbReference type="NCBI Taxonomy" id="360316"/>
    <lineage>
        <taxon>Bacteria</taxon>
        <taxon>Pseudomonadati</taxon>
        <taxon>Pseudomonadota</taxon>
        <taxon>Gammaproteobacteria</taxon>
        <taxon>Methylococcales</taxon>
        <taxon>Crenotrichaceae</taxon>
        <taxon>Crenothrix</taxon>
    </lineage>
</organism>
<dbReference type="Proteomes" id="UP000195667">
    <property type="component" value="Unassembled WGS sequence"/>
</dbReference>
<feature type="chain" id="PRO_5012096814" description="DUF481 domain-containing protein" evidence="1">
    <location>
        <begin position="22"/>
        <end position="347"/>
    </location>
</feature>
<keyword evidence="3" id="KW-1185">Reference proteome</keyword>
<accession>A0A1R4H8P2</accession>
<reference evidence="3" key="1">
    <citation type="submission" date="2017-02" db="EMBL/GenBank/DDBJ databases">
        <authorList>
            <person name="Daims H."/>
        </authorList>
    </citation>
    <scope>NUCLEOTIDE SEQUENCE [LARGE SCALE GENOMIC DNA]</scope>
</reference>
<evidence type="ECO:0000313" key="3">
    <source>
        <dbReference type="Proteomes" id="UP000195667"/>
    </source>
</evidence>
<feature type="signal peptide" evidence="1">
    <location>
        <begin position="1"/>
        <end position="21"/>
    </location>
</feature>
<dbReference type="EMBL" id="FUKI01000105">
    <property type="protein sequence ID" value="SJM92603.1"/>
    <property type="molecule type" value="Genomic_DNA"/>
</dbReference>